<sequence length="122" mass="13796">MLTALTVAGLALACLIKIALWFAVVLLFGKSTLLHDVNNPGMNAHELHAVRLRELERANKRYWRNARRNCARPTLAPGSEWWLGGDRIIITKVIWRHAIYTMASGGPSKRLATNQWVRLVRA</sequence>
<feature type="transmembrane region" description="Helical" evidence="1">
    <location>
        <begin position="6"/>
        <end position="28"/>
    </location>
</feature>
<evidence type="ECO:0000313" key="2">
    <source>
        <dbReference type="EMBL" id="VBB17249.1"/>
    </source>
</evidence>
<dbReference type="GeneID" id="71059856"/>
<reference evidence="2 3" key="1">
    <citation type="submission" date="2017-11" db="EMBL/GenBank/DDBJ databases">
        <authorList>
            <person name="Seth-Smith MB H."/>
        </authorList>
    </citation>
    <scope>NUCLEOTIDE SEQUENCE [LARGE SCALE GENOMIC DNA]</scope>
    <source>
        <strain evidence="2">E</strain>
    </source>
</reference>
<keyword evidence="1" id="KW-0472">Membrane</keyword>
<keyword evidence="1" id="KW-1133">Transmembrane helix</keyword>
<dbReference type="AlphaFoldDB" id="A0AAJ5NG00"/>
<name>A0AAJ5NG00_9BURK</name>
<gene>
    <name evidence="2" type="ORF">BSTAB16_7464</name>
</gene>
<accession>A0AAJ5NG00</accession>
<evidence type="ECO:0000313" key="3">
    <source>
        <dbReference type="Proteomes" id="UP000268684"/>
    </source>
</evidence>
<keyword evidence="3" id="KW-1185">Reference proteome</keyword>
<proteinExistence type="predicted"/>
<evidence type="ECO:0000256" key="1">
    <source>
        <dbReference type="SAM" id="Phobius"/>
    </source>
</evidence>
<organism evidence="2 3">
    <name type="scientific">Burkholderia stabilis</name>
    <dbReference type="NCBI Taxonomy" id="95485"/>
    <lineage>
        <taxon>Bacteria</taxon>
        <taxon>Pseudomonadati</taxon>
        <taxon>Pseudomonadota</taxon>
        <taxon>Betaproteobacteria</taxon>
        <taxon>Burkholderiales</taxon>
        <taxon>Burkholderiaceae</taxon>
        <taxon>Burkholderia</taxon>
        <taxon>Burkholderia cepacia complex</taxon>
    </lineage>
</organism>
<dbReference type="RefSeq" id="WP_146126453.1">
    <property type="nucleotide sequence ID" value="NZ_LR025744.1"/>
</dbReference>
<keyword evidence="1" id="KW-0812">Transmembrane</keyword>
<dbReference type="Proteomes" id="UP000268684">
    <property type="component" value="Chromosome III"/>
</dbReference>
<protein>
    <submittedName>
        <fullName evidence="2">Uncharacterized protein</fullName>
    </submittedName>
</protein>
<dbReference type="EMBL" id="LR025744">
    <property type="protein sequence ID" value="VBB17249.1"/>
    <property type="molecule type" value="Genomic_DNA"/>
</dbReference>